<comment type="caution">
    <text evidence="11">The sequence shown here is derived from an EMBL/GenBank/DDBJ whole genome shotgun (WGS) entry which is preliminary data.</text>
</comment>
<dbReference type="InterPro" id="IPR009729">
    <property type="entry name" value="Gal-3-0_sulfotransfrase"/>
</dbReference>
<evidence type="ECO:0000256" key="1">
    <source>
        <dbReference type="ARBA" id="ARBA00004323"/>
    </source>
</evidence>
<keyword evidence="12" id="KW-1185">Reference proteome</keyword>
<proteinExistence type="inferred from homology"/>
<keyword evidence="7" id="KW-0333">Golgi apparatus</keyword>
<evidence type="ECO:0000256" key="5">
    <source>
        <dbReference type="ARBA" id="ARBA00022968"/>
    </source>
</evidence>
<evidence type="ECO:0000313" key="12">
    <source>
        <dbReference type="Proteomes" id="UP001642483"/>
    </source>
</evidence>
<evidence type="ECO:0000256" key="4">
    <source>
        <dbReference type="ARBA" id="ARBA00022692"/>
    </source>
</evidence>
<keyword evidence="9" id="KW-0325">Glycoprotein</keyword>
<dbReference type="PANTHER" id="PTHR14647:SF87">
    <property type="entry name" value="PUTATIVE-RELATED"/>
    <property type="match status" value="1"/>
</dbReference>
<name>A0ABP0GM69_CLALP</name>
<dbReference type="Gene3D" id="3.40.50.300">
    <property type="entry name" value="P-loop containing nucleotide triphosphate hydrolases"/>
    <property type="match status" value="1"/>
</dbReference>
<protein>
    <submittedName>
        <fullName evidence="11">Uncharacterized protein</fullName>
    </submittedName>
</protein>
<evidence type="ECO:0000256" key="2">
    <source>
        <dbReference type="ARBA" id="ARBA00008124"/>
    </source>
</evidence>
<sequence length="459" mass="53961">MMIKLRKFKLNKVGSLCAFFLFAVTVVGIYMKDKETNFKLVKYKSEEKNYFEFSHNDEKWSTVSEIINEVAEDGAQTNKADTTASKSPSKCKPHLQFAYIKTHKTGSSAVRNVVQPYTAKHNLRVATSGIKNYFGGYPGRVRSEFILKYTSEGLIPFTKDDSYIILSHCRFDGTLLREIMDKNTKYISIVREPWYQFQSSFHFYYTCPRSKKTFLSTGCYVYPYIEIAKGKELSLFEYFNLAYENLNSSIPWFFRSKNYQAFDLGLDPMLDDDEEIEIQVQRLSSQIDLMMITEYMDESLILLKDLLCMDWDDVTSYKGENKTPYTSITLEEYPEVMKKFNKMFKLDVALYRRFNATFWQKVEDYGRERMYNDVMMLRRLREKRKEDNDVKDEELSRSRRNSVADSHNRLYATVPKAPTRKYELNILKRKIAEQSRGLNPSQIIDLADYMADNYGLCPL</sequence>
<evidence type="ECO:0000256" key="9">
    <source>
        <dbReference type="ARBA" id="ARBA00023180"/>
    </source>
</evidence>
<dbReference type="InterPro" id="IPR027417">
    <property type="entry name" value="P-loop_NTPase"/>
</dbReference>
<reference evidence="11 12" key="1">
    <citation type="submission" date="2024-02" db="EMBL/GenBank/DDBJ databases">
        <authorList>
            <person name="Daric V."/>
            <person name="Darras S."/>
        </authorList>
    </citation>
    <scope>NUCLEOTIDE SEQUENCE [LARGE SCALE GENOMIC DNA]</scope>
</reference>
<evidence type="ECO:0000256" key="7">
    <source>
        <dbReference type="ARBA" id="ARBA00023034"/>
    </source>
</evidence>
<keyword evidence="3" id="KW-0808">Transferase</keyword>
<dbReference type="PANTHER" id="PTHR14647">
    <property type="entry name" value="GALACTOSE-3-O-SULFOTRANSFERASE"/>
    <property type="match status" value="1"/>
</dbReference>
<dbReference type="SUPFAM" id="SSF52540">
    <property type="entry name" value="P-loop containing nucleoside triphosphate hydrolases"/>
    <property type="match status" value="1"/>
</dbReference>
<gene>
    <name evidence="11" type="ORF">CVLEPA_LOCUS26066</name>
</gene>
<comment type="similarity">
    <text evidence="2">Belongs to the galactose-3-O-sulfotransferase family.</text>
</comment>
<keyword evidence="4" id="KW-0812">Transmembrane</keyword>
<feature type="compositionally biased region" description="Basic and acidic residues" evidence="10">
    <location>
        <begin position="386"/>
        <end position="397"/>
    </location>
</feature>
<evidence type="ECO:0000256" key="8">
    <source>
        <dbReference type="ARBA" id="ARBA00023136"/>
    </source>
</evidence>
<comment type="subcellular location">
    <subcellularLocation>
        <location evidence="1">Golgi apparatus membrane</location>
        <topology evidence="1">Single-pass type II membrane protein</topology>
    </subcellularLocation>
</comment>
<evidence type="ECO:0000313" key="11">
    <source>
        <dbReference type="EMBL" id="CAK8692829.1"/>
    </source>
</evidence>
<accession>A0ABP0GM69</accession>
<dbReference type="EMBL" id="CAWYQH010000130">
    <property type="protein sequence ID" value="CAK8692829.1"/>
    <property type="molecule type" value="Genomic_DNA"/>
</dbReference>
<dbReference type="Pfam" id="PF06990">
    <property type="entry name" value="Gal-3-0_sulfotr"/>
    <property type="match status" value="1"/>
</dbReference>
<feature type="region of interest" description="Disordered" evidence="10">
    <location>
        <begin position="386"/>
        <end position="408"/>
    </location>
</feature>
<evidence type="ECO:0000256" key="6">
    <source>
        <dbReference type="ARBA" id="ARBA00022989"/>
    </source>
</evidence>
<evidence type="ECO:0000256" key="3">
    <source>
        <dbReference type="ARBA" id="ARBA00022679"/>
    </source>
</evidence>
<keyword evidence="6" id="KW-1133">Transmembrane helix</keyword>
<keyword evidence="5" id="KW-0735">Signal-anchor</keyword>
<evidence type="ECO:0000256" key="10">
    <source>
        <dbReference type="SAM" id="MobiDB-lite"/>
    </source>
</evidence>
<dbReference type="Proteomes" id="UP001642483">
    <property type="component" value="Unassembled WGS sequence"/>
</dbReference>
<keyword evidence="8" id="KW-0472">Membrane</keyword>
<organism evidence="11 12">
    <name type="scientific">Clavelina lepadiformis</name>
    <name type="common">Light-bulb sea squirt</name>
    <name type="synonym">Ascidia lepadiformis</name>
    <dbReference type="NCBI Taxonomy" id="159417"/>
    <lineage>
        <taxon>Eukaryota</taxon>
        <taxon>Metazoa</taxon>
        <taxon>Chordata</taxon>
        <taxon>Tunicata</taxon>
        <taxon>Ascidiacea</taxon>
        <taxon>Aplousobranchia</taxon>
        <taxon>Clavelinidae</taxon>
        <taxon>Clavelina</taxon>
    </lineage>
</organism>